<dbReference type="SUPFAM" id="SSF88946">
    <property type="entry name" value="Sigma2 domain of RNA polymerase sigma factors"/>
    <property type="match status" value="1"/>
</dbReference>
<dbReference type="InterPro" id="IPR013325">
    <property type="entry name" value="RNA_pol_sigma_r2"/>
</dbReference>
<evidence type="ECO:0000256" key="5">
    <source>
        <dbReference type="ARBA" id="ARBA00023163"/>
    </source>
</evidence>
<comment type="similarity">
    <text evidence="1">Belongs to the sigma-70 factor family. ECF subfamily.</text>
</comment>
<proteinExistence type="inferred from homology"/>
<gene>
    <name evidence="8" type="ORF">LZC94_45560</name>
</gene>
<evidence type="ECO:0000256" key="1">
    <source>
        <dbReference type="ARBA" id="ARBA00010641"/>
    </source>
</evidence>
<keyword evidence="4" id="KW-0238">DNA-binding</keyword>
<dbReference type="Gene3D" id="1.10.10.10">
    <property type="entry name" value="Winged helix-like DNA-binding domain superfamily/Winged helix DNA-binding domain"/>
    <property type="match status" value="1"/>
</dbReference>
<feature type="domain" description="RNA polymerase sigma-70 region 2" evidence="6">
    <location>
        <begin position="38"/>
        <end position="105"/>
    </location>
</feature>
<keyword evidence="5" id="KW-0804">Transcription</keyword>
<evidence type="ECO:0000256" key="3">
    <source>
        <dbReference type="ARBA" id="ARBA00023082"/>
    </source>
</evidence>
<accession>A0ABZ2LZP7</accession>
<keyword evidence="3" id="KW-0731">Sigma factor</keyword>
<dbReference type="NCBIfam" id="TIGR02937">
    <property type="entry name" value="sigma70-ECF"/>
    <property type="match status" value="1"/>
</dbReference>
<keyword evidence="9" id="KW-1185">Reference proteome</keyword>
<organism evidence="8 9">
    <name type="scientific">Pendulispora albinea</name>
    <dbReference type="NCBI Taxonomy" id="2741071"/>
    <lineage>
        <taxon>Bacteria</taxon>
        <taxon>Pseudomonadati</taxon>
        <taxon>Myxococcota</taxon>
        <taxon>Myxococcia</taxon>
        <taxon>Myxococcales</taxon>
        <taxon>Sorangiineae</taxon>
        <taxon>Pendulisporaceae</taxon>
        <taxon>Pendulispora</taxon>
    </lineage>
</organism>
<dbReference type="PANTHER" id="PTHR43133:SF8">
    <property type="entry name" value="RNA POLYMERASE SIGMA FACTOR HI_1459-RELATED"/>
    <property type="match status" value="1"/>
</dbReference>
<dbReference type="InterPro" id="IPR013249">
    <property type="entry name" value="RNA_pol_sigma70_r4_t2"/>
</dbReference>
<protein>
    <submittedName>
        <fullName evidence="8">RNA polymerase sigma factor</fullName>
    </submittedName>
</protein>
<evidence type="ECO:0000313" key="9">
    <source>
        <dbReference type="Proteomes" id="UP001370348"/>
    </source>
</evidence>
<dbReference type="InterPro" id="IPR014284">
    <property type="entry name" value="RNA_pol_sigma-70_dom"/>
</dbReference>
<dbReference type="CDD" id="cd06171">
    <property type="entry name" value="Sigma70_r4"/>
    <property type="match status" value="1"/>
</dbReference>
<dbReference type="Pfam" id="PF04542">
    <property type="entry name" value="Sigma70_r2"/>
    <property type="match status" value="1"/>
</dbReference>
<dbReference type="SUPFAM" id="SSF88659">
    <property type="entry name" value="Sigma3 and sigma4 domains of RNA polymerase sigma factors"/>
    <property type="match status" value="1"/>
</dbReference>
<dbReference type="InterPro" id="IPR007627">
    <property type="entry name" value="RNA_pol_sigma70_r2"/>
</dbReference>
<evidence type="ECO:0000256" key="2">
    <source>
        <dbReference type="ARBA" id="ARBA00023015"/>
    </source>
</evidence>
<sequence>MAVSSLSGPYLAATADGGRGGRGEETRSAGAVPGFEDLYNEHAKFVWRAVVRLGVEPMAVEDVVQEIFLVVHRGLGDFERRSSVRTWIYGIAVNVTRHHRRWRARKPSGAKGDHDSIDTRALPADPAHAPDAILEKTQAARLLLRVLDDLANDQREVFVLAELEEMTLAEMGEILGLSPNTVASRLRAARKAFDQALVRERARDTWRTR</sequence>
<keyword evidence="2" id="KW-0805">Transcription regulation</keyword>
<dbReference type="RefSeq" id="WP_394824699.1">
    <property type="nucleotide sequence ID" value="NZ_CP089984.1"/>
</dbReference>
<feature type="domain" description="RNA polymerase sigma factor 70 region 4 type 2" evidence="7">
    <location>
        <begin position="141"/>
        <end position="192"/>
    </location>
</feature>
<dbReference type="Pfam" id="PF08281">
    <property type="entry name" value="Sigma70_r4_2"/>
    <property type="match status" value="1"/>
</dbReference>
<dbReference type="Proteomes" id="UP001370348">
    <property type="component" value="Chromosome"/>
</dbReference>
<dbReference type="Gene3D" id="1.10.1740.10">
    <property type="match status" value="1"/>
</dbReference>
<dbReference type="InterPro" id="IPR036388">
    <property type="entry name" value="WH-like_DNA-bd_sf"/>
</dbReference>
<name>A0ABZ2LZP7_9BACT</name>
<dbReference type="InterPro" id="IPR039425">
    <property type="entry name" value="RNA_pol_sigma-70-like"/>
</dbReference>
<evidence type="ECO:0000313" key="8">
    <source>
        <dbReference type="EMBL" id="WXB15074.1"/>
    </source>
</evidence>
<dbReference type="PANTHER" id="PTHR43133">
    <property type="entry name" value="RNA POLYMERASE ECF-TYPE SIGMA FACTO"/>
    <property type="match status" value="1"/>
</dbReference>
<evidence type="ECO:0000256" key="4">
    <source>
        <dbReference type="ARBA" id="ARBA00023125"/>
    </source>
</evidence>
<dbReference type="EMBL" id="CP089984">
    <property type="protein sequence ID" value="WXB15074.1"/>
    <property type="molecule type" value="Genomic_DNA"/>
</dbReference>
<evidence type="ECO:0000259" key="6">
    <source>
        <dbReference type="Pfam" id="PF04542"/>
    </source>
</evidence>
<reference evidence="8 9" key="1">
    <citation type="submission" date="2021-12" db="EMBL/GenBank/DDBJ databases">
        <title>Discovery of the Pendulisporaceae a myxobacterial family with distinct sporulation behavior and unique specialized metabolism.</title>
        <authorList>
            <person name="Garcia R."/>
            <person name="Popoff A."/>
            <person name="Bader C.D."/>
            <person name="Loehr J."/>
            <person name="Walesch S."/>
            <person name="Walt C."/>
            <person name="Boldt J."/>
            <person name="Bunk B."/>
            <person name="Haeckl F.J.F.P.J."/>
            <person name="Gunesch A.P."/>
            <person name="Birkelbach J."/>
            <person name="Nuebel U."/>
            <person name="Pietschmann T."/>
            <person name="Bach T."/>
            <person name="Mueller R."/>
        </authorList>
    </citation>
    <scope>NUCLEOTIDE SEQUENCE [LARGE SCALE GENOMIC DNA]</scope>
    <source>
        <strain evidence="8 9">MSr11954</strain>
    </source>
</reference>
<evidence type="ECO:0000259" key="7">
    <source>
        <dbReference type="Pfam" id="PF08281"/>
    </source>
</evidence>
<dbReference type="InterPro" id="IPR013324">
    <property type="entry name" value="RNA_pol_sigma_r3/r4-like"/>
</dbReference>